<dbReference type="CDD" id="cd07185">
    <property type="entry name" value="OmpA_C-like"/>
    <property type="match status" value="1"/>
</dbReference>
<proteinExistence type="predicted"/>
<protein>
    <submittedName>
        <fullName evidence="7">Outer membrane protein class 4</fullName>
    </submittedName>
</protein>
<dbReference type="InterPro" id="IPR050330">
    <property type="entry name" value="Bact_OuterMem_StrucFunc"/>
</dbReference>
<dbReference type="KEGG" id="kki:KKKWG1_0502"/>
<sequence length="227" mass="24664">MTKQVKLSALIVALMASTGAMAHDIHGYTTSQGSGEVVRNNFGECWENNYLNKAENGLVECGDREAAAPAPAPAPRMETVEQNETVSFGSNFLFGFDKDKLRPEAVETLNQLVARVNGTNVQAVRVEGHTDFMGAEQYNQALSERRATAVANYLVSQGVPAERVSAVGLGESQARMTESCQAEVAKLGNRVSRAKKRAALIACIEPDRRVDVQIRSLVTREITRPVQ</sequence>
<feature type="chain" id="PRO_5044016182" evidence="5">
    <location>
        <begin position="23"/>
        <end position="227"/>
    </location>
</feature>
<dbReference type="InterPro" id="IPR036737">
    <property type="entry name" value="OmpA-like_sf"/>
</dbReference>
<gene>
    <name evidence="7" type="primary">rmpM</name>
    <name evidence="7" type="ORF">NCTC10529_00679</name>
</gene>
<dbReference type="EMBL" id="LS483426">
    <property type="protein sequence ID" value="SQH24493.1"/>
    <property type="molecule type" value="Genomic_DNA"/>
</dbReference>
<accession>A0AAX2J3D6</accession>
<keyword evidence="3" id="KW-0998">Cell outer membrane</keyword>
<feature type="signal peptide" evidence="5">
    <location>
        <begin position="1"/>
        <end position="22"/>
    </location>
</feature>
<dbReference type="InterPro" id="IPR006664">
    <property type="entry name" value="OMP_bac"/>
</dbReference>
<dbReference type="PROSITE" id="PS51123">
    <property type="entry name" value="OMPA_2"/>
    <property type="match status" value="1"/>
</dbReference>
<dbReference type="Pfam" id="PF00691">
    <property type="entry name" value="OmpA"/>
    <property type="match status" value="1"/>
</dbReference>
<evidence type="ECO:0000256" key="5">
    <source>
        <dbReference type="SAM" id="SignalP"/>
    </source>
</evidence>
<dbReference type="PRINTS" id="PR01021">
    <property type="entry name" value="OMPADOMAIN"/>
</dbReference>
<dbReference type="GeneID" id="93261990"/>
<evidence type="ECO:0000256" key="4">
    <source>
        <dbReference type="PROSITE-ProRule" id="PRU00473"/>
    </source>
</evidence>
<dbReference type="Gene3D" id="3.30.1330.60">
    <property type="entry name" value="OmpA-like domain"/>
    <property type="match status" value="1"/>
</dbReference>
<dbReference type="InterPro" id="IPR006665">
    <property type="entry name" value="OmpA-like"/>
</dbReference>
<organism evidence="7 8">
    <name type="scientific">Kingella kingae</name>
    <dbReference type="NCBI Taxonomy" id="504"/>
    <lineage>
        <taxon>Bacteria</taxon>
        <taxon>Pseudomonadati</taxon>
        <taxon>Pseudomonadota</taxon>
        <taxon>Betaproteobacteria</taxon>
        <taxon>Neisseriales</taxon>
        <taxon>Neisseriaceae</taxon>
        <taxon>Kingella</taxon>
    </lineage>
</organism>
<evidence type="ECO:0000259" key="6">
    <source>
        <dbReference type="PROSITE" id="PS51123"/>
    </source>
</evidence>
<dbReference type="GO" id="GO:0009279">
    <property type="term" value="C:cell outer membrane"/>
    <property type="evidence" value="ECO:0007669"/>
    <property type="project" value="UniProtKB-SubCell"/>
</dbReference>
<dbReference type="AlphaFoldDB" id="A0AAX2J3D6"/>
<evidence type="ECO:0000256" key="1">
    <source>
        <dbReference type="ARBA" id="ARBA00004442"/>
    </source>
</evidence>
<dbReference type="PANTHER" id="PTHR30329:SF21">
    <property type="entry name" value="LIPOPROTEIN YIAD-RELATED"/>
    <property type="match status" value="1"/>
</dbReference>
<comment type="subcellular location">
    <subcellularLocation>
        <location evidence="1">Cell outer membrane</location>
    </subcellularLocation>
</comment>
<name>A0AAX2J3D6_KINKI</name>
<feature type="domain" description="OmpA-like" evidence="6">
    <location>
        <begin position="81"/>
        <end position="218"/>
    </location>
</feature>
<dbReference type="Proteomes" id="UP000248598">
    <property type="component" value="Chromosome 1"/>
</dbReference>
<evidence type="ECO:0000256" key="2">
    <source>
        <dbReference type="ARBA" id="ARBA00023136"/>
    </source>
</evidence>
<evidence type="ECO:0000313" key="7">
    <source>
        <dbReference type="EMBL" id="SQH24493.1"/>
    </source>
</evidence>
<evidence type="ECO:0000256" key="3">
    <source>
        <dbReference type="ARBA" id="ARBA00023237"/>
    </source>
</evidence>
<dbReference type="PANTHER" id="PTHR30329">
    <property type="entry name" value="STATOR ELEMENT OF FLAGELLAR MOTOR COMPLEX"/>
    <property type="match status" value="1"/>
</dbReference>
<keyword evidence="5" id="KW-0732">Signal</keyword>
<keyword evidence="2 4" id="KW-0472">Membrane</keyword>
<dbReference type="RefSeq" id="WP_003788718.1">
    <property type="nucleotide sequence ID" value="NZ_CP050136.1"/>
</dbReference>
<evidence type="ECO:0000313" key="8">
    <source>
        <dbReference type="Proteomes" id="UP000248598"/>
    </source>
</evidence>
<dbReference type="SUPFAM" id="SSF103088">
    <property type="entry name" value="OmpA-like"/>
    <property type="match status" value="1"/>
</dbReference>
<reference evidence="7 8" key="1">
    <citation type="submission" date="2018-06" db="EMBL/GenBank/DDBJ databases">
        <authorList>
            <consortium name="Pathogen Informatics"/>
            <person name="Doyle S."/>
        </authorList>
    </citation>
    <scope>NUCLEOTIDE SEQUENCE [LARGE SCALE GENOMIC DNA]</scope>
    <source>
        <strain evidence="7 8">NCTC10529</strain>
    </source>
</reference>